<keyword evidence="2" id="KW-1185">Reference proteome</keyword>
<name>A0A6A5ZM55_9PLEO</name>
<evidence type="ECO:0000313" key="2">
    <source>
        <dbReference type="Proteomes" id="UP000799770"/>
    </source>
</evidence>
<accession>A0A6A5ZM55</accession>
<organism evidence="1 2">
    <name type="scientific">Lophiotrema nucula</name>
    <dbReference type="NCBI Taxonomy" id="690887"/>
    <lineage>
        <taxon>Eukaryota</taxon>
        <taxon>Fungi</taxon>
        <taxon>Dikarya</taxon>
        <taxon>Ascomycota</taxon>
        <taxon>Pezizomycotina</taxon>
        <taxon>Dothideomycetes</taxon>
        <taxon>Pleosporomycetidae</taxon>
        <taxon>Pleosporales</taxon>
        <taxon>Lophiotremataceae</taxon>
        <taxon>Lophiotrema</taxon>
    </lineage>
</organism>
<dbReference type="Proteomes" id="UP000799770">
    <property type="component" value="Unassembled WGS sequence"/>
</dbReference>
<sequence>MQRDSDRWRWWGRASVGALAWLIKALCSSLLRSLPHNNRRSNSEVSSELAFVRAHILSSHIGQASLQSYSQPLQLKPRLRLPIKARVFGSHAPLSVPFELVCRKTLFIAGKGSSETSTSCEKVAT</sequence>
<evidence type="ECO:0000313" key="1">
    <source>
        <dbReference type="EMBL" id="KAF2120355.1"/>
    </source>
</evidence>
<protein>
    <submittedName>
        <fullName evidence="1">Uncharacterized protein</fullName>
    </submittedName>
</protein>
<feature type="non-terminal residue" evidence="1">
    <location>
        <position position="125"/>
    </location>
</feature>
<gene>
    <name evidence="1" type="ORF">BDV96DRAFT_567103</name>
</gene>
<dbReference type="AlphaFoldDB" id="A0A6A5ZM55"/>
<proteinExistence type="predicted"/>
<dbReference type="EMBL" id="ML977314">
    <property type="protein sequence ID" value="KAF2120355.1"/>
    <property type="molecule type" value="Genomic_DNA"/>
</dbReference>
<reference evidence="1" key="1">
    <citation type="journal article" date="2020" name="Stud. Mycol.">
        <title>101 Dothideomycetes genomes: a test case for predicting lifestyles and emergence of pathogens.</title>
        <authorList>
            <person name="Haridas S."/>
            <person name="Albert R."/>
            <person name="Binder M."/>
            <person name="Bloem J."/>
            <person name="Labutti K."/>
            <person name="Salamov A."/>
            <person name="Andreopoulos B."/>
            <person name="Baker S."/>
            <person name="Barry K."/>
            <person name="Bills G."/>
            <person name="Bluhm B."/>
            <person name="Cannon C."/>
            <person name="Castanera R."/>
            <person name="Culley D."/>
            <person name="Daum C."/>
            <person name="Ezra D."/>
            <person name="Gonzalez J."/>
            <person name="Henrissat B."/>
            <person name="Kuo A."/>
            <person name="Liang C."/>
            <person name="Lipzen A."/>
            <person name="Lutzoni F."/>
            <person name="Magnuson J."/>
            <person name="Mondo S."/>
            <person name="Nolan M."/>
            <person name="Ohm R."/>
            <person name="Pangilinan J."/>
            <person name="Park H.-J."/>
            <person name="Ramirez L."/>
            <person name="Alfaro M."/>
            <person name="Sun H."/>
            <person name="Tritt A."/>
            <person name="Yoshinaga Y."/>
            <person name="Zwiers L.-H."/>
            <person name="Turgeon B."/>
            <person name="Goodwin S."/>
            <person name="Spatafora J."/>
            <person name="Crous P."/>
            <person name="Grigoriev I."/>
        </authorList>
    </citation>
    <scope>NUCLEOTIDE SEQUENCE</scope>
    <source>
        <strain evidence="1">CBS 627.86</strain>
    </source>
</reference>